<dbReference type="AlphaFoldDB" id="A0AAI9C180"/>
<dbReference type="RefSeq" id="WP_110710883.1">
    <property type="nucleotide sequence ID" value="NZ_CP029773.1"/>
</dbReference>
<accession>A0AAI9C180</accession>
<dbReference type="EMBL" id="ABLOJW010000016">
    <property type="protein sequence ID" value="EKT4093467.1"/>
    <property type="molecule type" value="Genomic_DNA"/>
</dbReference>
<reference evidence="2" key="1">
    <citation type="submission" date="2022-07" db="EMBL/GenBank/DDBJ databases">
        <authorList>
            <consortium name="DAFM: The Division of Animal and Food Microbiology"/>
        </authorList>
    </citation>
    <scope>NUCLEOTIDE SEQUENCE</scope>
    <source>
        <strain evidence="2">19MO01SH01-2</strain>
    </source>
</reference>
<feature type="transmembrane region" description="Helical" evidence="1">
    <location>
        <begin position="17"/>
        <end position="37"/>
    </location>
</feature>
<organism evidence="2 3">
    <name type="scientific">Stenotrophomonas maltophilia</name>
    <name type="common">Pseudomonas maltophilia</name>
    <name type="synonym">Xanthomonas maltophilia</name>
    <dbReference type="NCBI Taxonomy" id="40324"/>
    <lineage>
        <taxon>Bacteria</taxon>
        <taxon>Pseudomonadati</taxon>
        <taxon>Pseudomonadota</taxon>
        <taxon>Gammaproteobacteria</taxon>
        <taxon>Lysobacterales</taxon>
        <taxon>Lysobacteraceae</taxon>
        <taxon>Stenotrophomonas</taxon>
        <taxon>Stenotrophomonas maltophilia group</taxon>
    </lineage>
</organism>
<name>A0AAI9C180_STEMA</name>
<keyword evidence="1" id="KW-1133">Transmembrane helix</keyword>
<evidence type="ECO:0000313" key="2">
    <source>
        <dbReference type="EMBL" id="EKT4093467.1"/>
    </source>
</evidence>
<gene>
    <name evidence="2" type="ORF">QEG23_002998</name>
</gene>
<proteinExistence type="predicted"/>
<feature type="transmembrane region" description="Helical" evidence="1">
    <location>
        <begin position="83"/>
        <end position="104"/>
    </location>
</feature>
<dbReference type="Proteomes" id="UP001218208">
    <property type="component" value="Unassembled WGS sequence"/>
</dbReference>
<comment type="caution">
    <text evidence="2">The sequence shown here is derived from an EMBL/GenBank/DDBJ whole genome shotgun (WGS) entry which is preliminary data.</text>
</comment>
<evidence type="ECO:0000256" key="1">
    <source>
        <dbReference type="SAM" id="Phobius"/>
    </source>
</evidence>
<protein>
    <submittedName>
        <fullName evidence="2">Uncharacterized protein</fullName>
    </submittedName>
</protein>
<sequence>MLGHVIDFIKPDASEPFQLVFFAIILGAAVATVAGVWRTARPDNWKANWEGTGRDNTGLDVDHGSFNDVCDAVATKPEKYAEIVPGLLLIFGLLGTFVGLGIALDSASAILSNANAQNALDGGMNDLLEMMGGLGTKFRTSTWGILGFLLVKLALAGMGRETQRQQWVIARMKLEMDKARQAGARLEEQRSQRMQDALADVAVNMDGSLDQRLQQDRGLRLAHQDDTAEMMRRAVQALGQQFMAALEQDRSLRVQADRAAAEQMRALLGNAFEQLQKGMQDNQTAQRRAAEQAAQTLEAMLARQDQGNEIALDTQQVLVAFTASQEAFSGSIQRSADTMSAAATNMNGAAREMSAAIAAFDGGVRNTLGTIEEKLGETIDSMGRSLTKNLEVMANLLGDTANTLKKSLESFSIKTGETLGQVTGSMKIASESQQKVMGDVRNAMKDVQEMVLQATSSISDISNKLDDSLRAVSKSNLQMAALVEPMKASQSSTTTAVASLQETGQALRSLQAALTRDGNDAERLHAALAKGAEVVAQAHSRIHDLLQRQVNSLEVLREELRSLVQPRMEDEAELAG</sequence>
<keyword evidence="1" id="KW-0472">Membrane</keyword>
<evidence type="ECO:0000313" key="3">
    <source>
        <dbReference type="Proteomes" id="UP001218208"/>
    </source>
</evidence>
<keyword evidence="1" id="KW-0812">Transmembrane</keyword>